<gene>
    <name evidence="4" type="ORF">B0F90DRAFT_1820973</name>
</gene>
<dbReference type="GO" id="GO:0005737">
    <property type="term" value="C:cytoplasm"/>
    <property type="evidence" value="ECO:0007669"/>
    <property type="project" value="UniProtKB-SubCell"/>
</dbReference>
<evidence type="ECO:0000256" key="1">
    <source>
        <dbReference type="ARBA" id="ARBA00004496"/>
    </source>
</evidence>
<protein>
    <recommendedName>
        <fullName evidence="3">DNA2/NAM7 helicase-like C-terminal domain-containing protein</fullName>
    </recommendedName>
</protein>
<dbReference type="InterPro" id="IPR047187">
    <property type="entry name" value="SF1_C_Upf1"/>
</dbReference>
<dbReference type="Pfam" id="PF13087">
    <property type="entry name" value="AAA_12"/>
    <property type="match status" value="1"/>
</dbReference>
<evidence type="ECO:0000256" key="2">
    <source>
        <dbReference type="ARBA" id="ARBA00022490"/>
    </source>
</evidence>
<keyword evidence="5" id="KW-1185">Reference proteome</keyword>
<comment type="caution">
    <text evidence="4">The sequence shown here is derived from an EMBL/GenBank/DDBJ whole genome shotgun (WGS) entry which is preliminary data.</text>
</comment>
<proteinExistence type="predicted"/>
<comment type="subcellular location">
    <subcellularLocation>
        <location evidence="1">Cytoplasm</location>
    </subcellularLocation>
</comment>
<organism evidence="4 5">
    <name type="scientific">Multifurca ochricompacta</name>
    <dbReference type="NCBI Taxonomy" id="376703"/>
    <lineage>
        <taxon>Eukaryota</taxon>
        <taxon>Fungi</taxon>
        <taxon>Dikarya</taxon>
        <taxon>Basidiomycota</taxon>
        <taxon>Agaricomycotina</taxon>
        <taxon>Agaricomycetes</taxon>
        <taxon>Russulales</taxon>
        <taxon>Russulaceae</taxon>
        <taxon>Multifurca</taxon>
    </lineage>
</organism>
<dbReference type="Proteomes" id="UP001203297">
    <property type="component" value="Unassembled WGS sequence"/>
</dbReference>
<dbReference type="CDD" id="cd18808">
    <property type="entry name" value="SF1_C_Upf1"/>
    <property type="match status" value="1"/>
</dbReference>
<name>A0AAD4LY09_9AGAM</name>
<dbReference type="PANTHER" id="PTHR45418">
    <property type="entry name" value="CANCER/TESTIS ANTIGEN 55"/>
    <property type="match status" value="1"/>
</dbReference>
<dbReference type="EMBL" id="WTXG01000068">
    <property type="protein sequence ID" value="KAI0294856.1"/>
    <property type="molecule type" value="Genomic_DNA"/>
</dbReference>
<dbReference type="AlphaFoldDB" id="A0AAD4LY09"/>
<dbReference type="PANTHER" id="PTHR45418:SF1">
    <property type="entry name" value="CANCER_TESTIS ANTIGEN 55"/>
    <property type="match status" value="1"/>
</dbReference>
<evidence type="ECO:0000259" key="3">
    <source>
        <dbReference type="Pfam" id="PF13087"/>
    </source>
</evidence>
<feature type="domain" description="DNA2/NAM7 helicase-like C-terminal" evidence="3">
    <location>
        <begin position="107"/>
        <end position="144"/>
    </location>
</feature>
<dbReference type="InterPro" id="IPR041679">
    <property type="entry name" value="DNA2/NAM7-like_C"/>
</dbReference>
<keyword evidence="2" id="KW-0963">Cytoplasm</keyword>
<sequence>MRAHAKEEIVRVLLDSSILPKKGFPLIFHGVKGEERRTKRSPSYFNIVEASIVRDYCQKLLRILSENLLKLGRSDNYEDGKVVEYFGGLSRAIPGTGTKSDHFGHTRSNKEVDKRRAMGFLQNRQRLNVAITRAQALLITIGDPDVLGKDPLWKHS</sequence>
<evidence type="ECO:0000313" key="4">
    <source>
        <dbReference type="EMBL" id="KAI0294856.1"/>
    </source>
</evidence>
<evidence type="ECO:0000313" key="5">
    <source>
        <dbReference type="Proteomes" id="UP001203297"/>
    </source>
</evidence>
<dbReference type="Gene3D" id="3.40.50.300">
    <property type="entry name" value="P-loop containing nucleotide triphosphate hydrolases"/>
    <property type="match status" value="2"/>
</dbReference>
<dbReference type="InterPro" id="IPR027417">
    <property type="entry name" value="P-loop_NTPase"/>
</dbReference>
<accession>A0AAD4LY09</accession>
<reference evidence="4" key="1">
    <citation type="journal article" date="2022" name="New Phytol.">
        <title>Evolutionary transition to the ectomycorrhizal habit in the genomes of a hyperdiverse lineage of mushroom-forming fungi.</title>
        <authorList>
            <person name="Looney B."/>
            <person name="Miyauchi S."/>
            <person name="Morin E."/>
            <person name="Drula E."/>
            <person name="Courty P.E."/>
            <person name="Kohler A."/>
            <person name="Kuo A."/>
            <person name="LaButti K."/>
            <person name="Pangilinan J."/>
            <person name="Lipzen A."/>
            <person name="Riley R."/>
            <person name="Andreopoulos W."/>
            <person name="He G."/>
            <person name="Johnson J."/>
            <person name="Nolan M."/>
            <person name="Tritt A."/>
            <person name="Barry K.W."/>
            <person name="Grigoriev I.V."/>
            <person name="Nagy L.G."/>
            <person name="Hibbett D."/>
            <person name="Henrissat B."/>
            <person name="Matheny P.B."/>
            <person name="Labbe J."/>
            <person name="Martin F.M."/>
        </authorList>
    </citation>
    <scope>NUCLEOTIDE SEQUENCE</scope>
    <source>
        <strain evidence="4">BPL690</strain>
    </source>
</reference>